<reference evidence="9 10" key="1">
    <citation type="submission" date="2015-04" db="EMBL/GenBank/DDBJ databases">
        <title>Complete genome sequence of Schizopora paradoxa KUC8140, a cosmopolitan wood degrader in East Asia.</title>
        <authorList>
            <consortium name="DOE Joint Genome Institute"/>
            <person name="Min B."/>
            <person name="Park H."/>
            <person name="Jang Y."/>
            <person name="Kim J.-J."/>
            <person name="Kim K.H."/>
            <person name="Pangilinan J."/>
            <person name="Lipzen A."/>
            <person name="Riley R."/>
            <person name="Grigoriev I.V."/>
            <person name="Spatafora J.W."/>
            <person name="Choi I.-G."/>
        </authorList>
    </citation>
    <scope>NUCLEOTIDE SEQUENCE [LARGE SCALE GENOMIC DNA]</scope>
    <source>
        <strain evidence="9 10">KUC8140</strain>
    </source>
</reference>
<feature type="active site" evidence="7">
    <location>
        <position position="33"/>
    </location>
</feature>
<dbReference type="InterPro" id="IPR052064">
    <property type="entry name" value="Mito_IMP1_subunit"/>
</dbReference>
<proteinExistence type="inferred from homology"/>
<protein>
    <submittedName>
        <fullName evidence="9">LexA/Signal peptidase</fullName>
    </submittedName>
</protein>
<dbReference type="PRINTS" id="PR00727">
    <property type="entry name" value="LEADERPTASE"/>
</dbReference>
<dbReference type="GO" id="GO:0004252">
    <property type="term" value="F:serine-type endopeptidase activity"/>
    <property type="evidence" value="ECO:0007669"/>
    <property type="project" value="InterPro"/>
</dbReference>
<evidence type="ECO:0000256" key="4">
    <source>
        <dbReference type="ARBA" id="ARBA00023128"/>
    </source>
</evidence>
<dbReference type="Pfam" id="PF10502">
    <property type="entry name" value="Peptidase_S26"/>
    <property type="match status" value="2"/>
</dbReference>
<keyword evidence="10" id="KW-1185">Reference proteome</keyword>
<dbReference type="GO" id="GO:0006465">
    <property type="term" value="P:signal peptide processing"/>
    <property type="evidence" value="ECO:0007669"/>
    <property type="project" value="InterPro"/>
</dbReference>
<dbReference type="STRING" id="27342.A0A0H2RPL9"/>
<gene>
    <name evidence="9" type="ORF">SCHPADRAFT_860964</name>
</gene>
<feature type="active site" evidence="7">
    <location>
        <position position="80"/>
    </location>
</feature>
<evidence type="ECO:0000313" key="10">
    <source>
        <dbReference type="Proteomes" id="UP000053477"/>
    </source>
</evidence>
<feature type="domain" description="Peptidase S26" evidence="8">
    <location>
        <begin position="27"/>
        <end position="93"/>
    </location>
</feature>
<sequence length="163" mass="17973">MLVDHGSYVQRITLILHNGGIEHVLFSKVNGPSMLPTMSVTGDWVLEENLTTHIPSLRPLKRGDIVVATSPFNPRAHICKRVLGLPGDIICVDPTGEYAPSTEHVLIPKGHLWLVGDNASMSRDSRTYGPVPMALVRGRVIARYWPWKDRTIFGSNVTSLGVI</sequence>
<dbReference type="SUPFAM" id="SSF51306">
    <property type="entry name" value="LexA/Signal peptidase"/>
    <property type="match status" value="1"/>
</dbReference>
<dbReference type="EMBL" id="KQ086181">
    <property type="protein sequence ID" value="KLO06776.1"/>
    <property type="molecule type" value="Genomic_DNA"/>
</dbReference>
<keyword evidence="5" id="KW-0472">Membrane</keyword>
<dbReference type="InterPro" id="IPR019533">
    <property type="entry name" value="Peptidase_S26"/>
</dbReference>
<name>A0A0H2RPL9_9AGAM</name>
<evidence type="ECO:0000256" key="3">
    <source>
        <dbReference type="ARBA" id="ARBA00022801"/>
    </source>
</evidence>
<dbReference type="InterPro" id="IPR000223">
    <property type="entry name" value="Pept_S26A_signal_pept_1"/>
</dbReference>
<dbReference type="AlphaFoldDB" id="A0A0H2RPL9"/>
<dbReference type="Proteomes" id="UP000053477">
    <property type="component" value="Unassembled WGS sequence"/>
</dbReference>
<dbReference type="FunCoup" id="A0A0H2RPL9">
    <property type="interactions" value="288"/>
</dbReference>
<keyword evidence="4" id="KW-0496">Mitochondrion</keyword>
<evidence type="ECO:0000256" key="6">
    <source>
        <dbReference type="ARBA" id="ARBA00038445"/>
    </source>
</evidence>
<comment type="subcellular location">
    <subcellularLocation>
        <location evidence="1">Mitochondrion inner membrane</location>
    </subcellularLocation>
</comment>
<dbReference type="InParanoid" id="A0A0H2RPL9"/>
<accession>A0A0H2RPL9</accession>
<evidence type="ECO:0000256" key="2">
    <source>
        <dbReference type="ARBA" id="ARBA00022792"/>
    </source>
</evidence>
<dbReference type="CDD" id="cd06530">
    <property type="entry name" value="S26_SPase_I"/>
    <property type="match status" value="1"/>
</dbReference>
<dbReference type="PANTHER" id="PTHR12383:SF16">
    <property type="entry name" value="MITOCHONDRIAL INNER MEMBRANE PROTEASE SUBUNIT 1"/>
    <property type="match status" value="1"/>
</dbReference>
<dbReference type="Gene3D" id="2.10.109.10">
    <property type="entry name" value="Umud Fragment, subunit A"/>
    <property type="match status" value="1"/>
</dbReference>
<evidence type="ECO:0000256" key="7">
    <source>
        <dbReference type="PIRSR" id="PIRSR600223-1"/>
    </source>
</evidence>
<keyword evidence="3" id="KW-0378">Hydrolase</keyword>
<dbReference type="GO" id="GO:0006627">
    <property type="term" value="P:protein processing involved in protein targeting to mitochondrion"/>
    <property type="evidence" value="ECO:0007669"/>
    <property type="project" value="TreeGrafter"/>
</dbReference>
<evidence type="ECO:0000313" key="9">
    <source>
        <dbReference type="EMBL" id="KLO06776.1"/>
    </source>
</evidence>
<organism evidence="9 10">
    <name type="scientific">Schizopora paradoxa</name>
    <dbReference type="NCBI Taxonomy" id="27342"/>
    <lineage>
        <taxon>Eukaryota</taxon>
        <taxon>Fungi</taxon>
        <taxon>Dikarya</taxon>
        <taxon>Basidiomycota</taxon>
        <taxon>Agaricomycotina</taxon>
        <taxon>Agaricomycetes</taxon>
        <taxon>Hymenochaetales</taxon>
        <taxon>Schizoporaceae</taxon>
        <taxon>Schizopora</taxon>
    </lineage>
</organism>
<dbReference type="GO" id="GO:0042720">
    <property type="term" value="C:mitochondrial inner membrane peptidase complex"/>
    <property type="evidence" value="ECO:0007669"/>
    <property type="project" value="TreeGrafter"/>
</dbReference>
<dbReference type="PROSITE" id="PS00760">
    <property type="entry name" value="SPASE_I_2"/>
    <property type="match status" value="1"/>
</dbReference>
<comment type="similarity">
    <text evidence="6">Belongs to the peptidase S26 family. IMP1 subfamily.</text>
</comment>
<evidence type="ECO:0000256" key="5">
    <source>
        <dbReference type="ARBA" id="ARBA00023136"/>
    </source>
</evidence>
<dbReference type="OrthoDB" id="308440at2759"/>
<keyword evidence="2" id="KW-0999">Mitochondrion inner membrane</keyword>
<dbReference type="InterPro" id="IPR019757">
    <property type="entry name" value="Pept_S26A_signal_pept_1_Lys-AS"/>
</dbReference>
<feature type="domain" description="Peptidase S26" evidence="8">
    <location>
        <begin position="98"/>
        <end position="145"/>
    </location>
</feature>
<evidence type="ECO:0000256" key="1">
    <source>
        <dbReference type="ARBA" id="ARBA00004273"/>
    </source>
</evidence>
<evidence type="ECO:0000259" key="8">
    <source>
        <dbReference type="Pfam" id="PF10502"/>
    </source>
</evidence>
<dbReference type="PANTHER" id="PTHR12383">
    <property type="entry name" value="PROTEASE FAMILY S26 MITOCHONDRIAL INNER MEMBRANE PROTEASE-RELATED"/>
    <property type="match status" value="1"/>
</dbReference>
<dbReference type="InterPro" id="IPR036286">
    <property type="entry name" value="LexA/Signal_pep-like_sf"/>
</dbReference>